<dbReference type="GO" id="GO:0098542">
    <property type="term" value="P:defense response to other organism"/>
    <property type="evidence" value="ECO:0007669"/>
    <property type="project" value="InterPro"/>
</dbReference>
<evidence type="ECO:0000256" key="1">
    <source>
        <dbReference type="ARBA" id="ARBA00004167"/>
    </source>
</evidence>
<dbReference type="Pfam" id="PF03168">
    <property type="entry name" value="LEA_2"/>
    <property type="match status" value="3"/>
</dbReference>
<dbReference type="Proteomes" id="UP000237347">
    <property type="component" value="Unassembled WGS sequence"/>
</dbReference>
<dbReference type="GO" id="GO:0005886">
    <property type="term" value="C:plasma membrane"/>
    <property type="evidence" value="ECO:0007669"/>
    <property type="project" value="TreeGrafter"/>
</dbReference>
<keyword evidence="4 5" id="KW-0472">Membrane</keyword>
<dbReference type="PANTHER" id="PTHR31234:SF2">
    <property type="entry name" value="OS05G0199100 PROTEIN"/>
    <property type="match status" value="1"/>
</dbReference>
<evidence type="ECO:0000256" key="2">
    <source>
        <dbReference type="ARBA" id="ARBA00022692"/>
    </source>
</evidence>
<dbReference type="InterPro" id="IPR044839">
    <property type="entry name" value="NDR1-like"/>
</dbReference>
<evidence type="ECO:0000313" key="7">
    <source>
        <dbReference type="EMBL" id="KAK7860849.1"/>
    </source>
</evidence>
<feature type="transmembrane region" description="Helical" evidence="5">
    <location>
        <begin position="51"/>
        <end position="74"/>
    </location>
</feature>
<dbReference type="InterPro" id="IPR004864">
    <property type="entry name" value="LEA_2"/>
</dbReference>
<evidence type="ECO:0000259" key="6">
    <source>
        <dbReference type="Pfam" id="PF03168"/>
    </source>
</evidence>
<evidence type="ECO:0000256" key="5">
    <source>
        <dbReference type="SAM" id="Phobius"/>
    </source>
</evidence>
<feature type="domain" description="Late embryogenesis abundant protein LEA-2 subgroup" evidence="6">
    <location>
        <begin position="518"/>
        <end position="621"/>
    </location>
</feature>
<proteinExistence type="predicted"/>
<protein>
    <submittedName>
        <fullName evidence="7">Ndr1/hin1-like protein 10</fullName>
    </submittedName>
</protein>
<evidence type="ECO:0000313" key="8">
    <source>
        <dbReference type="Proteomes" id="UP000237347"/>
    </source>
</evidence>
<evidence type="ECO:0000256" key="4">
    <source>
        <dbReference type="ARBA" id="ARBA00023136"/>
    </source>
</evidence>
<dbReference type="PANTHER" id="PTHR31234">
    <property type="entry name" value="LATE EMBRYOGENESIS ABUNDANT (LEA) HYDROXYPROLINE-RICH GLYCOPROTEIN FAMILY"/>
    <property type="match status" value="1"/>
</dbReference>
<sequence length="646" mass="72738">MAEKQGLNGAYYGPSVPPPRKAYHRPGRGSGGGCGCCGCLFGCLCNCIFSLIFKLVFTVIILVGIAALIFWFLVRPNNLKFYVTDASLTQFNLTTDNTLQYNLDLNLTVRNPNKRIGLYYDTFQVNGYYEGQRFNTQNLTPFYQGHKNTTELSTVFDGQQLLVLGLVRFLTIILRRVMGTIALMCSSILSLELRWAGSRLGTSNPRSIVTYQFLRVQEKQNQPLNGAYYGPSVPPPRQAYHRPGRGRGCGCLGCLLRLIVSLIVIVGLAVLIFWLIFRPTNLKFYATEASLTQFNFTSNNTLQYNLALTITARNPNKKIGVYYDSIEVRAYYDDQRLNTKSLTPFYQGHKSTEVLNTELSGQQLVVLEAEELSEFNSEKTAGVYDIDVKLYLQLRLKVGKLKTWKLKPKVDCELRVPLSSNGNSATEKQNQPLNGAYYGPSVPPPRQAYHRPGRGRGCGCLGCLLRLIVSLIVIVGLAVLIFWLIFRPTNLKFYATEASLTQFNFTSNNTLQYNLALTITARNPNKKIGVYYDSIEVRAYYDDQRLDTKSLTPFYQGHKSTEVLNTEFSGQRLVVLEAEELSEFNSEKTAGVYDIDVKLYLQLRLKVGKLKTWKLKPKVDCELRVPLSSNGNSATGFESTKCDIDF</sequence>
<keyword evidence="2 5" id="KW-0812">Transmembrane</keyword>
<feature type="transmembrane region" description="Helical" evidence="5">
    <location>
        <begin position="255"/>
        <end position="277"/>
    </location>
</feature>
<name>A0AAW0MCC7_QUESU</name>
<dbReference type="EMBL" id="PKMF04000004">
    <property type="protein sequence ID" value="KAK7860849.1"/>
    <property type="molecule type" value="Genomic_DNA"/>
</dbReference>
<gene>
    <name evidence="7" type="primary">NHL10_9</name>
    <name evidence="7" type="ORF">CFP56_029176</name>
</gene>
<accession>A0AAW0MCC7</accession>
<feature type="transmembrane region" description="Helical" evidence="5">
    <location>
        <begin position="464"/>
        <end position="486"/>
    </location>
</feature>
<evidence type="ECO:0000256" key="3">
    <source>
        <dbReference type="ARBA" id="ARBA00022989"/>
    </source>
</evidence>
<comment type="caution">
    <text evidence="7">The sequence shown here is derived from an EMBL/GenBank/DDBJ whole genome shotgun (WGS) entry which is preliminary data.</text>
</comment>
<organism evidence="7 8">
    <name type="scientific">Quercus suber</name>
    <name type="common">Cork oak</name>
    <dbReference type="NCBI Taxonomy" id="58331"/>
    <lineage>
        <taxon>Eukaryota</taxon>
        <taxon>Viridiplantae</taxon>
        <taxon>Streptophyta</taxon>
        <taxon>Embryophyta</taxon>
        <taxon>Tracheophyta</taxon>
        <taxon>Spermatophyta</taxon>
        <taxon>Magnoliopsida</taxon>
        <taxon>eudicotyledons</taxon>
        <taxon>Gunneridae</taxon>
        <taxon>Pentapetalae</taxon>
        <taxon>rosids</taxon>
        <taxon>fabids</taxon>
        <taxon>Fagales</taxon>
        <taxon>Fagaceae</taxon>
        <taxon>Quercus</taxon>
    </lineage>
</organism>
<keyword evidence="3 5" id="KW-1133">Transmembrane helix</keyword>
<feature type="domain" description="Late embryogenesis abundant protein LEA-2 subgroup" evidence="6">
    <location>
        <begin position="107"/>
        <end position="154"/>
    </location>
</feature>
<reference evidence="7 8" key="1">
    <citation type="journal article" date="2018" name="Sci. Data">
        <title>The draft genome sequence of cork oak.</title>
        <authorList>
            <person name="Ramos A.M."/>
            <person name="Usie A."/>
            <person name="Barbosa P."/>
            <person name="Barros P.M."/>
            <person name="Capote T."/>
            <person name="Chaves I."/>
            <person name="Simoes F."/>
            <person name="Abreu I."/>
            <person name="Carrasquinho I."/>
            <person name="Faro C."/>
            <person name="Guimaraes J.B."/>
            <person name="Mendonca D."/>
            <person name="Nobrega F."/>
            <person name="Rodrigues L."/>
            <person name="Saibo N.J.M."/>
            <person name="Varela M.C."/>
            <person name="Egas C."/>
            <person name="Matos J."/>
            <person name="Miguel C.M."/>
            <person name="Oliveira M.M."/>
            <person name="Ricardo C.P."/>
            <person name="Goncalves S."/>
        </authorList>
    </citation>
    <scope>NUCLEOTIDE SEQUENCE [LARGE SCALE GENOMIC DNA]</scope>
    <source>
        <strain evidence="8">cv. HL8</strain>
    </source>
</reference>
<comment type="subcellular location">
    <subcellularLocation>
        <location evidence="1">Membrane</location>
        <topology evidence="1">Single-pass membrane protein</topology>
    </subcellularLocation>
</comment>
<dbReference type="AlphaFoldDB" id="A0AAW0MCC7"/>
<feature type="domain" description="Late embryogenesis abundant protein LEA-2 subgroup" evidence="6">
    <location>
        <begin position="309"/>
        <end position="412"/>
    </location>
</feature>
<keyword evidence="8" id="KW-1185">Reference proteome</keyword>